<dbReference type="Proteomes" id="UP001186944">
    <property type="component" value="Unassembled WGS sequence"/>
</dbReference>
<evidence type="ECO:0008006" key="9">
    <source>
        <dbReference type="Google" id="ProtNLM"/>
    </source>
</evidence>
<accession>A0AA88XEX4</accession>
<proteinExistence type="predicted"/>
<dbReference type="PANTHER" id="PTHR19282:SF456">
    <property type="entry name" value="CD63 MOLECULE"/>
    <property type="match status" value="1"/>
</dbReference>
<comment type="subcellular location">
    <subcellularLocation>
        <location evidence="1">Membrane</location>
        <topology evidence="1">Multi-pass membrane protein</topology>
    </subcellularLocation>
</comment>
<keyword evidence="2 5" id="KW-0812">Transmembrane</keyword>
<reference evidence="7" key="1">
    <citation type="submission" date="2019-08" db="EMBL/GenBank/DDBJ databases">
        <title>The improved chromosome-level genome for the pearl oyster Pinctada fucata martensii using PacBio sequencing and Hi-C.</title>
        <authorList>
            <person name="Zheng Z."/>
        </authorList>
    </citation>
    <scope>NUCLEOTIDE SEQUENCE</scope>
    <source>
        <strain evidence="7">ZZ-2019</strain>
        <tissue evidence="7">Adductor muscle</tissue>
    </source>
</reference>
<organism evidence="7 8">
    <name type="scientific">Pinctada imbricata</name>
    <name type="common">Atlantic pearl-oyster</name>
    <name type="synonym">Pinctada martensii</name>
    <dbReference type="NCBI Taxonomy" id="66713"/>
    <lineage>
        <taxon>Eukaryota</taxon>
        <taxon>Metazoa</taxon>
        <taxon>Spiralia</taxon>
        <taxon>Lophotrochozoa</taxon>
        <taxon>Mollusca</taxon>
        <taxon>Bivalvia</taxon>
        <taxon>Autobranchia</taxon>
        <taxon>Pteriomorphia</taxon>
        <taxon>Pterioida</taxon>
        <taxon>Pterioidea</taxon>
        <taxon>Pteriidae</taxon>
        <taxon>Pinctada</taxon>
    </lineage>
</organism>
<dbReference type="SUPFAM" id="SSF48652">
    <property type="entry name" value="Tetraspanin"/>
    <property type="match status" value="1"/>
</dbReference>
<evidence type="ECO:0000256" key="2">
    <source>
        <dbReference type="ARBA" id="ARBA00022692"/>
    </source>
</evidence>
<gene>
    <name evidence="7" type="ORF">FSP39_019443</name>
</gene>
<feature type="signal peptide" evidence="6">
    <location>
        <begin position="1"/>
        <end position="21"/>
    </location>
</feature>
<evidence type="ECO:0000256" key="6">
    <source>
        <dbReference type="SAM" id="SignalP"/>
    </source>
</evidence>
<dbReference type="InterPro" id="IPR018499">
    <property type="entry name" value="Tetraspanin/Peripherin"/>
</dbReference>
<evidence type="ECO:0000256" key="4">
    <source>
        <dbReference type="ARBA" id="ARBA00023136"/>
    </source>
</evidence>
<comment type="caution">
    <text evidence="7">The sequence shown here is derived from an EMBL/GenBank/DDBJ whole genome shotgun (WGS) entry which is preliminary data.</text>
</comment>
<evidence type="ECO:0000256" key="1">
    <source>
        <dbReference type="ARBA" id="ARBA00004141"/>
    </source>
</evidence>
<keyword evidence="3 5" id="KW-1133">Transmembrane helix</keyword>
<dbReference type="InterPro" id="IPR008952">
    <property type="entry name" value="Tetraspanin_EC2_sf"/>
</dbReference>
<evidence type="ECO:0000313" key="8">
    <source>
        <dbReference type="Proteomes" id="UP001186944"/>
    </source>
</evidence>
<dbReference type="Pfam" id="PF00335">
    <property type="entry name" value="Tetraspanin"/>
    <property type="match status" value="1"/>
</dbReference>
<feature type="transmembrane region" description="Helical" evidence="5">
    <location>
        <begin position="122"/>
        <end position="147"/>
    </location>
</feature>
<feature type="chain" id="PRO_5041729906" description="Tetraspanin" evidence="6">
    <location>
        <begin position="22"/>
        <end position="157"/>
    </location>
</feature>
<dbReference type="AlphaFoldDB" id="A0AA88XEX4"/>
<protein>
    <recommendedName>
        <fullName evidence="9">Tetraspanin</fullName>
    </recommendedName>
</protein>
<dbReference type="PANTHER" id="PTHR19282">
    <property type="entry name" value="TETRASPANIN"/>
    <property type="match status" value="1"/>
</dbReference>
<keyword evidence="6" id="KW-0732">Signal</keyword>
<name>A0AA88XEX4_PINIB</name>
<dbReference type="EMBL" id="VSWD01000014">
    <property type="protein sequence ID" value="KAK3083323.1"/>
    <property type="molecule type" value="Genomic_DNA"/>
</dbReference>
<dbReference type="Gene3D" id="1.10.1450.10">
    <property type="entry name" value="Tetraspanin"/>
    <property type="match status" value="1"/>
</dbReference>
<dbReference type="GO" id="GO:0005886">
    <property type="term" value="C:plasma membrane"/>
    <property type="evidence" value="ECO:0007669"/>
    <property type="project" value="TreeGrafter"/>
</dbReference>
<evidence type="ECO:0000256" key="5">
    <source>
        <dbReference type="SAM" id="Phobius"/>
    </source>
</evidence>
<keyword evidence="8" id="KW-1185">Reference proteome</keyword>
<evidence type="ECO:0000313" key="7">
    <source>
        <dbReference type="EMBL" id="KAK3083323.1"/>
    </source>
</evidence>
<keyword evidence="4 5" id="KW-0472">Membrane</keyword>
<evidence type="ECO:0000256" key="3">
    <source>
        <dbReference type="ARBA" id="ARBA00022989"/>
    </source>
</evidence>
<sequence length="157" mass="17145">MIFAVLLIIIFILEIAGGIAGYVLHGKVEEELKKVLTDSQKQFSPNSTENFWKDVQPRFKCCGVNSYADWATNNNNYENNTVPKSCCKETATSCSGAQSDVPGNIYTQGCVQGFGQFVKDNIFIIGGVGIGLAFVQIVGILFACCLARALKKEYEVV</sequence>